<dbReference type="PANTHER" id="PTHR16222">
    <property type="entry name" value="ADP-RIBOSYLGLYCOHYDROLASE"/>
    <property type="match status" value="1"/>
</dbReference>
<feature type="binding site" evidence="3">
    <location>
        <position position="276"/>
    </location>
    <ligand>
        <name>Mg(2+)</name>
        <dbReference type="ChEBI" id="CHEBI:18420"/>
        <label>1</label>
    </ligand>
</feature>
<dbReference type="PANTHER" id="PTHR16222:SF24">
    <property type="entry name" value="ADP-RIBOSYLHYDROLASE ARH3"/>
    <property type="match status" value="1"/>
</dbReference>
<keyword evidence="2 5" id="KW-0378">Hydrolase</keyword>
<evidence type="ECO:0000256" key="3">
    <source>
        <dbReference type="PIRSR" id="PIRSR605502-1"/>
    </source>
</evidence>
<dbReference type="Proteomes" id="UP000093819">
    <property type="component" value="Unassembled WGS sequence"/>
</dbReference>
<name>A0A1A3NSL9_MYCAS</name>
<dbReference type="EMBL" id="LZLR01000069">
    <property type="protein sequence ID" value="OBK24044.1"/>
    <property type="molecule type" value="Genomic_DNA"/>
</dbReference>
<dbReference type="Gene3D" id="3.90.190.10">
    <property type="entry name" value="Protein tyrosine phosphatase superfamily"/>
    <property type="match status" value="1"/>
</dbReference>
<reference evidence="5 6" key="1">
    <citation type="submission" date="2016-06" db="EMBL/GenBank/DDBJ databases">
        <authorList>
            <person name="Kjaerup R.B."/>
            <person name="Dalgaard T.S."/>
            <person name="Juul-Madsen H.R."/>
        </authorList>
    </citation>
    <scope>NUCLEOTIDE SEQUENCE [LARGE SCALE GENOMIC DNA]</scope>
    <source>
        <strain evidence="5 6">1245335.1</strain>
    </source>
</reference>
<sequence>MTLTAAQRDRACGVLLGTAAGDALGAGYEFGPSLAPDVPVDMIGGGLGPFKPGEWTDDTSMAIAIAEIAASGTDLRDEQAQDYIVQRWYAWAKAAKDVGNQTRSVLTAAGRCGVSAKSAREESEALHQRTGHTAGNGSLMRTAPVALAYLEDEGALVEAARALSELTHFDMDAGDACVLWCCAIRHAVLTGNIDARIGLDRLDSTRRDLWTSRLIEAEASPPAHFAAKNGWVVAALQAAWSASVHTPVPVDDCAEGVFRADHLRLALEAAVRGGHDTDTVAAIAGGLLGAAYGASAVPSRWRLMLQGWPGLRTRGLVKLADRIVDKGKPDNFDYTYRRFAQVRETVRHPYDEPVWIGGIAGLQNLPAGVDAIVSLCRVADWQLPAGVEHLDVRLIDNEVDNDHVDFVLLDTVRAIEQLRVEGRTVFVHCVQAHSRTPTVAVLYGARKKGVDIDQALRAIKAALPKADPNPDFVAALRRLHPA</sequence>
<dbReference type="RefSeq" id="WP_065034881.1">
    <property type="nucleotide sequence ID" value="NZ_LZLR01000069.1"/>
</dbReference>
<feature type="domain" description="Tyrosine specific protein phosphatases" evidence="4">
    <location>
        <begin position="406"/>
        <end position="460"/>
    </location>
</feature>
<keyword evidence="3" id="KW-0460">Magnesium</keyword>
<feature type="binding site" evidence="3">
    <location>
        <position position="56"/>
    </location>
    <ligand>
        <name>Mg(2+)</name>
        <dbReference type="ChEBI" id="CHEBI:18420"/>
        <label>1</label>
    </ligand>
</feature>
<gene>
    <name evidence="5" type="ORF">A5635_18315</name>
</gene>
<comment type="similarity">
    <text evidence="1">Belongs to the ADP-ribosylglycohydrolase family.</text>
</comment>
<evidence type="ECO:0000256" key="1">
    <source>
        <dbReference type="ARBA" id="ARBA00010702"/>
    </source>
</evidence>
<dbReference type="Pfam" id="PF03747">
    <property type="entry name" value="ADP_ribosyl_GH"/>
    <property type="match status" value="1"/>
</dbReference>
<feature type="binding site" evidence="3">
    <location>
        <position position="278"/>
    </location>
    <ligand>
        <name>Mg(2+)</name>
        <dbReference type="ChEBI" id="CHEBI:18420"/>
        <label>1</label>
    </ligand>
</feature>
<evidence type="ECO:0000259" key="4">
    <source>
        <dbReference type="PROSITE" id="PS50056"/>
    </source>
</evidence>
<dbReference type="CDD" id="cd14498">
    <property type="entry name" value="DSP"/>
    <property type="match status" value="1"/>
</dbReference>
<dbReference type="Gene3D" id="1.10.4080.10">
    <property type="entry name" value="ADP-ribosylation/Crystallin J1"/>
    <property type="match status" value="1"/>
</dbReference>
<dbReference type="GO" id="GO:0016787">
    <property type="term" value="F:hydrolase activity"/>
    <property type="evidence" value="ECO:0007669"/>
    <property type="project" value="UniProtKB-KW"/>
</dbReference>
<comment type="cofactor">
    <cofactor evidence="3">
        <name>Mg(2+)</name>
        <dbReference type="ChEBI" id="CHEBI:18420"/>
    </cofactor>
    <text evidence="3">Binds 2 magnesium ions per subunit.</text>
</comment>
<evidence type="ECO:0000313" key="6">
    <source>
        <dbReference type="Proteomes" id="UP000093819"/>
    </source>
</evidence>
<dbReference type="SUPFAM" id="SSF52799">
    <property type="entry name" value="(Phosphotyrosine protein) phosphatases II"/>
    <property type="match status" value="1"/>
</dbReference>
<dbReference type="SUPFAM" id="SSF101478">
    <property type="entry name" value="ADP-ribosylglycohydrolase"/>
    <property type="match status" value="1"/>
</dbReference>
<feature type="binding site" evidence="3">
    <location>
        <position position="58"/>
    </location>
    <ligand>
        <name>Mg(2+)</name>
        <dbReference type="ChEBI" id="CHEBI:18420"/>
        <label>1</label>
    </ligand>
</feature>
<comment type="caution">
    <text evidence="5">The sequence shown here is derived from an EMBL/GenBank/DDBJ whole genome shotgun (WGS) entry which is preliminary data.</text>
</comment>
<dbReference type="InterPro" id="IPR029021">
    <property type="entry name" value="Prot-tyrosine_phosphatase-like"/>
</dbReference>
<dbReference type="InterPro" id="IPR050792">
    <property type="entry name" value="ADP-ribosylglycohydrolase"/>
</dbReference>
<dbReference type="AlphaFoldDB" id="A0A1A3NSL9"/>
<organism evidence="5 6">
    <name type="scientific">Mycobacterium asiaticum</name>
    <dbReference type="NCBI Taxonomy" id="1790"/>
    <lineage>
        <taxon>Bacteria</taxon>
        <taxon>Bacillati</taxon>
        <taxon>Actinomycetota</taxon>
        <taxon>Actinomycetes</taxon>
        <taxon>Mycobacteriales</taxon>
        <taxon>Mycobacteriaceae</taxon>
        <taxon>Mycobacterium</taxon>
    </lineage>
</organism>
<keyword evidence="3" id="KW-0479">Metal-binding</keyword>
<dbReference type="OrthoDB" id="9798107at2"/>
<dbReference type="GO" id="GO:0046872">
    <property type="term" value="F:metal ion binding"/>
    <property type="evidence" value="ECO:0007669"/>
    <property type="project" value="UniProtKB-KW"/>
</dbReference>
<dbReference type="Pfam" id="PF00782">
    <property type="entry name" value="DSPc"/>
    <property type="match status" value="1"/>
</dbReference>
<accession>A0A1A3NSL9</accession>
<proteinExistence type="inferred from homology"/>
<dbReference type="InterPro" id="IPR000340">
    <property type="entry name" value="Dual-sp_phosphatase_cat-dom"/>
</dbReference>
<dbReference type="InterPro" id="IPR036705">
    <property type="entry name" value="Ribosyl_crysJ1_sf"/>
</dbReference>
<evidence type="ECO:0000256" key="2">
    <source>
        <dbReference type="ARBA" id="ARBA00022801"/>
    </source>
</evidence>
<feature type="binding site" evidence="3">
    <location>
        <position position="279"/>
    </location>
    <ligand>
        <name>Mg(2+)</name>
        <dbReference type="ChEBI" id="CHEBI:18420"/>
        <label>1</label>
    </ligand>
</feature>
<feature type="binding site" evidence="3">
    <location>
        <position position="57"/>
    </location>
    <ligand>
        <name>Mg(2+)</name>
        <dbReference type="ChEBI" id="CHEBI:18420"/>
        <label>1</label>
    </ligand>
</feature>
<dbReference type="InterPro" id="IPR020422">
    <property type="entry name" value="TYR_PHOSPHATASE_DUAL_dom"/>
</dbReference>
<dbReference type="PROSITE" id="PS50056">
    <property type="entry name" value="TYR_PHOSPHATASE_2"/>
    <property type="match status" value="1"/>
</dbReference>
<evidence type="ECO:0000313" key="5">
    <source>
        <dbReference type="EMBL" id="OBK24044.1"/>
    </source>
</evidence>
<dbReference type="InterPro" id="IPR005502">
    <property type="entry name" value="Ribosyl_crysJ1"/>
</dbReference>
<dbReference type="InterPro" id="IPR000387">
    <property type="entry name" value="Tyr_Pase_dom"/>
</dbReference>
<protein>
    <submittedName>
        <fullName evidence="5">Ribosylglycohydrolase</fullName>
    </submittedName>
</protein>
<dbReference type="SMART" id="SM00195">
    <property type="entry name" value="DSPc"/>
    <property type="match status" value="1"/>
</dbReference>